<feature type="transmembrane region" description="Helical" evidence="1">
    <location>
        <begin position="298"/>
        <end position="317"/>
    </location>
</feature>
<feature type="transmembrane region" description="Helical" evidence="1">
    <location>
        <begin position="344"/>
        <end position="362"/>
    </location>
</feature>
<feature type="transmembrane region" description="Helical" evidence="1">
    <location>
        <begin position="107"/>
        <end position="136"/>
    </location>
</feature>
<protein>
    <recommendedName>
        <fullName evidence="4">EpsG family protein</fullName>
    </recommendedName>
</protein>
<evidence type="ECO:0008006" key="4">
    <source>
        <dbReference type="Google" id="ProtNLM"/>
    </source>
</evidence>
<feature type="transmembrane region" description="Helical" evidence="1">
    <location>
        <begin position="76"/>
        <end position="95"/>
    </location>
</feature>
<evidence type="ECO:0000256" key="1">
    <source>
        <dbReference type="SAM" id="Phobius"/>
    </source>
</evidence>
<name>A0A7H0VAK3_9FLAO</name>
<organism evidence="2 3">
    <name type="scientific">Croceimicrobium hydrocarbonivorans</name>
    <dbReference type="NCBI Taxonomy" id="2761580"/>
    <lineage>
        <taxon>Bacteria</taxon>
        <taxon>Pseudomonadati</taxon>
        <taxon>Bacteroidota</taxon>
        <taxon>Flavobacteriia</taxon>
        <taxon>Flavobacteriales</taxon>
        <taxon>Owenweeksiaceae</taxon>
        <taxon>Croceimicrobium</taxon>
    </lineage>
</organism>
<sequence>MFKQAEHPPYLQGIYYLLFVLLGFRLMRTLLAPWLGADLAFAFRSDNFFSFSGGQIRRGLIGEVLLSLQKLGLPSVLIYSLLLILLFSFIYLWVFPRLLRPFRPLEIILILVSGFFLMPSVDRELLMILPALYFFLRRKQDWGFYGLIALSAFIHELSLLLYFPFIWSLFKELLQTKKWTHLVPLLAIAISYASVILIKGSMSLDPELNYWPQFGISGLEDRFLYTFAGKGIVATLKLHASVFLGDPQAWMALPGMISYFVILLLLLRRFGASPMVICYFLAINLLLFVLTIDYGRYYYFLFLFYLLLTQSGMLVSAEKALQSFRFLMPAFVSKILSFPFSHRAFSIALLIFALAPFGYWIGDTLAQPALWQELEQLVDFKLPKYAGE</sequence>
<keyword evidence="1" id="KW-0812">Transmembrane</keyword>
<accession>A0A7H0VAK3</accession>
<dbReference type="Proteomes" id="UP000516305">
    <property type="component" value="Chromosome"/>
</dbReference>
<feature type="transmembrane region" description="Helical" evidence="1">
    <location>
        <begin position="249"/>
        <end position="267"/>
    </location>
</feature>
<feature type="transmembrane region" description="Helical" evidence="1">
    <location>
        <begin position="182"/>
        <end position="202"/>
    </location>
</feature>
<dbReference type="RefSeq" id="WP_210757318.1">
    <property type="nucleotide sequence ID" value="NZ_CP060139.1"/>
</dbReference>
<keyword evidence="3" id="KW-1185">Reference proteome</keyword>
<feature type="transmembrane region" description="Helical" evidence="1">
    <location>
        <begin position="142"/>
        <end position="170"/>
    </location>
</feature>
<evidence type="ECO:0000313" key="2">
    <source>
        <dbReference type="EMBL" id="QNR22751.1"/>
    </source>
</evidence>
<keyword evidence="1" id="KW-1133">Transmembrane helix</keyword>
<proteinExistence type="predicted"/>
<evidence type="ECO:0000313" key="3">
    <source>
        <dbReference type="Proteomes" id="UP000516305"/>
    </source>
</evidence>
<keyword evidence="1" id="KW-0472">Membrane</keyword>
<dbReference type="KEGG" id="chyd:H4K34_10195"/>
<dbReference type="EMBL" id="CP060139">
    <property type="protein sequence ID" value="QNR22751.1"/>
    <property type="molecule type" value="Genomic_DNA"/>
</dbReference>
<gene>
    <name evidence="2" type="ORF">H4K34_10195</name>
</gene>
<feature type="transmembrane region" description="Helical" evidence="1">
    <location>
        <begin position="14"/>
        <end position="35"/>
    </location>
</feature>
<feature type="transmembrane region" description="Helical" evidence="1">
    <location>
        <begin position="274"/>
        <end position="292"/>
    </location>
</feature>
<dbReference type="AlphaFoldDB" id="A0A7H0VAK3"/>
<reference evidence="2 3" key="1">
    <citation type="submission" date="2020-08" db="EMBL/GenBank/DDBJ databases">
        <title>Croceimicrobium hydrocarbonivorans gen. nov., sp. nov., a novel marine bacterium isolated from a bacterial consortium that degrades polyethylene terephthalate.</title>
        <authorList>
            <person name="Liu R."/>
        </authorList>
    </citation>
    <scope>NUCLEOTIDE SEQUENCE [LARGE SCALE GENOMIC DNA]</scope>
    <source>
        <strain evidence="2 3">A20-9</strain>
    </source>
</reference>